<feature type="transmembrane region" description="Helical" evidence="1">
    <location>
        <begin position="12"/>
        <end position="31"/>
    </location>
</feature>
<name>A0A1R4H3I2_9GAMM</name>
<dbReference type="Gene3D" id="2.160.20.10">
    <property type="entry name" value="Single-stranded right-handed beta-helix, Pectin lyase-like"/>
    <property type="match status" value="2"/>
</dbReference>
<organism evidence="3 4">
    <name type="scientific">Crenothrix polyspora</name>
    <dbReference type="NCBI Taxonomy" id="360316"/>
    <lineage>
        <taxon>Bacteria</taxon>
        <taxon>Pseudomonadati</taxon>
        <taxon>Pseudomonadota</taxon>
        <taxon>Gammaproteobacteria</taxon>
        <taxon>Methylococcales</taxon>
        <taxon>Crenotrichaceae</taxon>
        <taxon>Crenothrix</taxon>
    </lineage>
</organism>
<feature type="domain" description="Filamentous haemagglutinin FhaB/tRNA nuclease CdiA-like TPS" evidence="2">
    <location>
        <begin position="42"/>
        <end position="157"/>
    </location>
</feature>
<dbReference type="NCBIfam" id="TIGR01901">
    <property type="entry name" value="adhes_NPXG"/>
    <property type="match status" value="1"/>
</dbReference>
<keyword evidence="4" id="KW-1185">Reference proteome</keyword>
<gene>
    <name evidence="3" type="ORF">CRENPOLYSF2_1870002</name>
</gene>
<dbReference type="SMART" id="SM00912">
    <property type="entry name" value="Haemagg_act"/>
    <property type="match status" value="1"/>
</dbReference>
<evidence type="ECO:0000259" key="2">
    <source>
        <dbReference type="SMART" id="SM00912"/>
    </source>
</evidence>
<dbReference type="RefSeq" id="WP_087146258.1">
    <property type="nucleotide sequence ID" value="NZ_FUKJ01000098.1"/>
</dbReference>
<sequence>MKCKVKGIRVINTILCDVLGFSLLVCSGFAWGEIIVDNKFNGHERPVLPNKGTMTIDQSLGKISDKNLFHSFKVFDINKGQTAIFTDSGNHAINNVISRVTGDGISHIDGTLVVDKGTMPNADFYFINPNGVVFGEGSYVNVPGAFHVSTANSLKFDDGGLYSATLPDTASSFTATAPKSFGFLGGKHQKQAVLSIKGSNSDSNRVTQWVFEEGQKVSFTAGTIKIDGEGNGEVLPVLIQSPSGVIRLLAIGDAQEKININDIFNAKNLRNFHYNGNVQIKGSAISTAEGSNGSGLIIVQAGNLTLSNNSQLVSWHNDTNDVANQAGVFIGATNTLKIIENGKIEASNRGNSKGGQVIVKTGELYIDGEGSGIFNNAGCDHGLCDNTGSAGAITVNVDGTIKINSSGVISSDSFSNANGNAGAINITAKNITIDGNHKAIKAGIVSDQCSSSNDACIGSHGKAGDIILATQKLMVVNGGRISSSTENKGAAGNITVNADNLTLQDATIKTEVNNTGATTNGGFINLKGGIIRLNDSQITTSVKGSGQGGDIAISGNNKINADGLILNGGFIQANGNKGGNITNKVNTLLASHGQLQVGGDKHEFQPGFNAIQAASKNGESGTIKSTAPELNITGAMLNLKSGFLQRPDLNASPCSSGKGSSLVQVGYGGLPRKPSDAVYVPEHPNTTSTISKANITTIGKHNLMCKPSGE</sequence>
<keyword evidence="1" id="KW-0812">Transmembrane</keyword>
<reference evidence="4" key="1">
    <citation type="submission" date="2017-02" db="EMBL/GenBank/DDBJ databases">
        <authorList>
            <person name="Daims H."/>
        </authorList>
    </citation>
    <scope>NUCLEOTIDE SEQUENCE [LARGE SCALE GENOMIC DNA]</scope>
</reference>
<dbReference type="InterPro" id="IPR012334">
    <property type="entry name" value="Pectin_lyas_fold"/>
</dbReference>
<proteinExistence type="predicted"/>
<dbReference type="Proteomes" id="UP000195442">
    <property type="component" value="Unassembled WGS sequence"/>
</dbReference>
<keyword evidence="1" id="KW-1133">Transmembrane helix</keyword>
<accession>A0A1R4H3I2</accession>
<protein>
    <recommendedName>
        <fullName evidence="2">Filamentous haemagglutinin FhaB/tRNA nuclease CdiA-like TPS domain-containing protein</fullName>
    </recommendedName>
</protein>
<keyword evidence="1" id="KW-0472">Membrane</keyword>
<dbReference type="SUPFAM" id="SSF51126">
    <property type="entry name" value="Pectin lyase-like"/>
    <property type="match status" value="1"/>
</dbReference>
<evidence type="ECO:0000313" key="4">
    <source>
        <dbReference type="Proteomes" id="UP000195442"/>
    </source>
</evidence>
<evidence type="ECO:0000256" key="1">
    <source>
        <dbReference type="SAM" id="Phobius"/>
    </source>
</evidence>
<dbReference type="InterPro" id="IPR008638">
    <property type="entry name" value="FhaB/CdiA-like_TPS"/>
</dbReference>
<dbReference type="AlphaFoldDB" id="A0A1R4H3I2"/>
<dbReference type="InterPro" id="IPR011050">
    <property type="entry name" value="Pectin_lyase_fold/virulence"/>
</dbReference>
<dbReference type="Pfam" id="PF05860">
    <property type="entry name" value="TPS"/>
    <property type="match status" value="1"/>
</dbReference>
<evidence type="ECO:0000313" key="3">
    <source>
        <dbReference type="EMBL" id="SJM90815.1"/>
    </source>
</evidence>
<dbReference type="EMBL" id="FUKJ01000098">
    <property type="protein sequence ID" value="SJM90815.1"/>
    <property type="molecule type" value="Genomic_DNA"/>
</dbReference>
<dbReference type="OrthoDB" id="5563402at2"/>